<dbReference type="EMBL" id="HG938357">
    <property type="protein sequence ID" value="CDN58386.1"/>
    <property type="molecule type" value="Genomic_DNA"/>
</dbReference>
<organism evidence="1 2">
    <name type="scientific">Neorhizobium galegae bv. officinalis bv. officinalis str. HAMBI 1141</name>
    <dbReference type="NCBI Taxonomy" id="1028801"/>
    <lineage>
        <taxon>Bacteria</taxon>
        <taxon>Pseudomonadati</taxon>
        <taxon>Pseudomonadota</taxon>
        <taxon>Alphaproteobacteria</taxon>
        <taxon>Hyphomicrobiales</taxon>
        <taxon>Rhizobiaceae</taxon>
        <taxon>Rhizobium/Agrobacterium group</taxon>
        <taxon>Neorhizobium</taxon>
    </lineage>
</organism>
<evidence type="ECO:0000313" key="2">
    <source>
        <dbReference type="Proteomes" id="UP000028186"/>
    </source>
</evidence>
<dbReference type="PATRIC" id="fig|1028801.3.peg.6185"/>
<dbReference type="HOGENOM" id="CLU_010194_20_0_5"/>
<dbReference type="PANTHER" id="PTHR43975">
    <property type="entry name" value="ZGC:101858"/>
    <property type="match status" value="1"/>
</dbReference>
<dbReference type="AlphaFoldDB" id="A0A068TJZ2"/>
<reference evidence="2" key="1">
    <citation type="journal article" date="2014" name="BMC Genomics">
        <title>Genome sequencing of two Neorhizobium galegae strains reveals a noeT gene responsible for the unusual acetylation of the nodulation factors.</title>
        <authorList>
            <person name="Osterman J."/>
            <person name="Marsh J."/>
            <person name="Laine P.K."/>
            <person name="Zeng Z."/>
            <person name="Alatalo E."/>
            <person name="Sullivan J.T."/>
            <person name="Young J.P."/>
            <person name="Thomas-Oates J."/>
            <person name="Paulin L."/>
            <person name="Lindstrom K."/>
        </authorList>
    </citation>
    <scope>NUCLEOTIDE SEQUENCE [LARGE SCALE GENOMIC DNA]</scope>
    <source>
        <strain evidence="2">HAMBI 1141</strain>
        <plasmid evidence="2">III</plasmid>
    </source>
</reference>
<dbReference type="Gene3D" id="3.40.50.720">
    <property type="entry name" value="NAD(P)-binding Rossmann-like Domain"/>
    <property type="match status" value="1"/>
</dbReference>
<keyword evidence="1" id="KW-0614">Plasmid</keyword>
<dbReference type="InterPro" id="IPR002347">
    <property type="entry name" value="SDR_fam"/>
</dbReference>
<sequence>MTHENKTYVLTGVSSGVGAAVVADLSGRGAKIIGLDRVEPKGSVSTFFKCDLADPHQIDAAVQAIAEPIDGLVNIAGVPGSFKVETIAQVNYLAVRRLTDALLPRIRDFGAVVNIASTAGANWRARTGMIKTLIAKSDWKEGLAHFLSFGLDSVRAYDVSKEAVILYSMLASSRERHRGVRVNTVSPGAVQTPILDTFYETMGEDLLGRLRSQAGGRDARPGEMCGPIAFLLSQEACWVNGTDIIIDGGAEVLMNLDDLAIPAQSLSF</sequence>
<dbReference type="KEGG" id="ngl:RG1141_PB00380"/>
<dbReference type="PANTHER" id="PTHR43975:SF2">
    <property type="entry name" value="EG:BACR7A4.14 PROTEIN-RELATED"/>
    <property type="match status" value="1"/>
</dbReference>
<name>A0A068TJZ2_NEOGA</name>
<dbReference type="RefSeq" id="WP_040125962.1">
    <property type="nucleotide sequence ID" value="NZ_HG938357.1"/>
</dbReference>
<dbReference type="SUPFAM" id="SSF51735">
    <property type="entry name" value="NAD(P)-binding Rossmann-fold domains"/>
    <property type="match status" value="1"/>
</dbReference>
<dbReference type="Pfam" id="PF00106">
    <property type="entry name" value="adh_short"/>
    <property type="match status" value="1"/>
</dbReference>
<accession>A0A068TJZ2</accession>
<dbReference type="InterPro" id="IPR036291">
    <property type="entry name" value="NAD(P)-bd_dom_sf"/>
</dbReference>
<dbReference type="NCBIfam" id="NF009092">
    <property type="entry name" value="PRK12428.1"/>
    <property type="match status" value="1"/>
</dbReference>
<geneLocation type="plasmid" evidence="2">
    <name>III</name>
</geneLocation>
<proteinExistence type="predicted"/>
<dbReference type="Proteomes" id="UP000028186">
    <property type="component" value="Plasmid pHAMBI1141b"/>
</dbReference>
<evidence type="ECO:0000313" key="1">
    <source>
        <dbReference type="EMBL" id="CDN58386.1"/>
    </source>
</evidence>
<gene>
    <name evidence="1" type="ORF">RG1141_PB00380</name>
</gene>
<protein>
    <submittedName>
        <fullName evidence="1">3-alpha-hydroxysteroid dehydrogenase</fullName>
    </submittedName>
</protein>
<dbReference type="Pfam" id="PF13561">
    <property type="entry name" value="adh_short_C2"/>
    <property type="match status" value="1"/>
</dbReference>
<dbReference type="PRINTS" id="PR00081">
    <property type="entry name" value="GDHRDH"/>
</dbReference>